<dbReference type="Proteomes" id="UP000028999">
    <property type="component" value="Unassembled WGS sequence"/>
</dbReference>
<dbReference type="EMBL" id="LK033775">
    <property type="protein sequence ID" value="CDY59545.1"/>
    <property type="molecule type" value="Genomic_DNA"/>
</dbReference>
<dbReference type="PaxDb" id="3708-A0A078J7V5"/>
<proteinExistence type="predicted"/>
<accession>A0A078J7V5</accession>
<gene>
    <name evidence="1" type="primary">BnaCnng35220D</name>
    <name evidence="1" type="ORF">GSBRNA2T00027355001</name>
</gene>
<protein>
    <submittedName>
        <fullName evidence="1">BnaCnng35220D protein</fullName>
    </submittedName>
</protein>
<sequence>MRSESDSVLGVFCNCS</sequence>
<organism evidence="1 2">
    <name type="scientific">Brassica napus</name>
    <name type="common">Rape</name>
    <dbReference type="NCBI Taxonomy" id="3708"/>
    <lineage>
        <taxon>Eukaryota</taxon>
        <taxon>Viridiplantae</taxon>
        <taxon>Streptophyta</taxon>
        <taxon>Embryophyta</taxon>
        <taxon>Tracheophyta</taxon>
        <taxon>Spermatophyta</taxon>
        <taxon>Magnoliopsida</taxon>
        <taxon>eudicotyledons</taxon>
        <taxon>Gunneridae</taxon>
        <taxon>Pentapetalae</taxon>
        <taxon>rosids</taxon>
        <taxon>malvids</taxon>
        <taxon>Brassicales</taxon>
        <taxon>Brassicaceae</taxon>
        <taxon>Brassiceae</taxon>
        <taxon>Brassica</taxon>
    </lineage>
</organism>
<dbReference type="AlphaFoldDB" id="A0A078J7V5"/>
<evidence type="ECO:0000313" key="1">
    <source>
        <dbReference type="EMBL" id="CDY59545.1"/>
    </source>
</evidence>
<reference evidence="1 2" key="1">
    <citation type="journal article" date="2014" name="Science">
        <title>Plant genetics. Early allopolyploid evolution in the post-Neolithic Brassica napus oilseed genome.</title>
        <authorList>
            <person name="Chalhoub B."/>
            <person name="Denoeud F."/>
            <person name="Liu S."/>
            <person name="Parkin I.A."/>
            <person name="Tang H."/>
            <person name="Wang X."/>
            <person name="Chiquet J."/>
            <person name="Belcram H."/>
            <person name="Tong C."/>
            <person name="Samans B."/>
            <person name="Correa M."/>
            <person name="Da Silva C."/>
            <person name="Just J."/>
            <person name="Falentin C."/>
            <person name="Koh C.S."/>
            <person name="Le Clainche I."/>
            <person name="Bernard M."/>
            <person name="Bento P."/>
            <person name="Noel B."/>
            <person name="Labadie K."/>
            <person name="Alberti A."/>
            <person name="Charles M."/>
            <person name="Arnaud D."/>
            <person name="Guo H."/>
            <person name="Daviaud C."/>
            <person name="Alamery S."/>
            <person name="Jabbari K."/>
            <person name="Zhao M."/>
            <person name="Edger P.P."/>
            <person name="Chelaifa H."/>
            <person name="Tack D."/>
            <person name="Lassalle G."/>
            <person name="Mestiri I."/>
            <person name="Schnel N."/>
            <person name="Le Paslier M.C."/>
            <person name="Fan G."/>
            <person name="Renault V."/>
            <person name="Bayer P.E."/>
            <person name="Golicz A.A."/>
            <person name="Manoli S."/>
            <person name="Lee T.H."/>
            <person name="Thi V.H."/>
            <person name="Chalabi S."/>
            <person name="Hu Q."/>
            <person name="Fan C."/>
            <person name="Tollenaere R."/>
            <person name="Lu Y."/>
            <person name="Battail C."/>
            <person name="Shen J."/>
            <person name="Sidebottom C.H."/>
            <person name="Wang X."/>
            <person name="Canaguier A."/>
            <person name="Chauveau A."/>
            <person name="Berard A."/>
            <person name="Deniot G."/>
            <person name="Guan M."/>
            <person name="Liu Z."/>
            <person name="Sun F."/>
            <person name="Lim Y.P."/>
            <person name="Lyons E."/>
            <person name="Town C.D."/>
            <person name="Bancroft I."/>
            <person name="Wang X."/>
            <person name="Meng J."/>
            <person name="Ma J."/>
            <person name="Pires J.C."/>
            <person name="King G.J."/>
            <person name="Brunel D."/>
            <person name="Delourme R."/>
            <person name="Renard M."/>
            <person name="Aury J.M."/>
            <person name="Adams K.L."/>
            <person name="Batley J."/>
            <person name="Snowdon R.J."/>
            <person name="Tost J."/>
            <person name="Edwards D."/>
            <person name="Zhou Y."/>
            <person name="Hua W."/>
            <person name="Sharpe A.G."/>
            <person name="Paterson A.H."/>
            <person name="Guan C."/>
            <person name="Wincker P."/>
        </authorList>
    </citation>
    <scope>NUCLEOTIDE SEQUENCE [LARGE SCALE GENOMIC DNA]</scope>
    <source>
        <strain evidence="2">cv. Darmor-bzh</strain>
    </source>
</reference>
<keyword evidence="2" id="KW-1185">Reference proteome</keyword>
<name>A0A078J7V5_BRANA</name>
<evidence type="ECO:0000313" key="2">
    <source>
        <dbReference type="Proteomes" id="UP000028999"/>
    </source>
</evidence>